<dbReference type="Proteomes" id="UP000887013">
    <property type="component" value="Unassembled WGS sequence"/>
</dbReference>
<accession>A0A8X6R012</accession>
<evidence type="ECO:0000313" key="2">
    <source>
        <dbReference type="EMBL" id="GFU57364.1"/>
    </source>
</evidence>
<evidence type="ECO:0000313" key="3">
    <source>
        <dbReference type="Proteomes" id="UP000887013"/>
    </source>
</evidence>
<comment type="caution">
    <text evidence="2">The sequence shown here is derived from an EMBL/GenBank/DDBJ whole genome shotgun (WGS) entry which is preliminary data.</text>
</comment>
<sequence length="87" mass="9567">MKRDSIVNHTKDLGLWLHGLPRRFLTGTMISLTMTTYLSLPMTVWIHCINLTSSTEAQSSNLTLIFFSGATLDLLVTILMATSPAGV</sequence>
<gene>
    <name evidence="2" type="ORF">NPIL_302171</name>
</gene>
<reference evidence="2" key="1">
    <citation type="submission" date="2020-08" db="EMBL/GenBank/DDBJ databases">
        <title>Multicomponent nature underlies the extraordinary mechanical properties of spider dragline silk.</title>
        <authorList>
            <person name="Kono N."/>
            <person name="Nakamura H."/>
            <person name="Mori M."/>
            <person name="Yoshida Y."/>
            <person name="Ohtoshi R."/>
            <person name="Malay A.D."/>
            <person name="Moran D.A.P."/>
            <person name="Tomita M."/>
            <person name="Numata K."/>
            <person name="Arakawa K."/>
        </authorList>
    </citation>
    <scope>NUCLEOTIDE SEQUENCE</scope>
</reference>
<keyword evidence="1" id="KW-0472">Membrane</keyword>
<evidence type="ECO:0000256" key="1">
    <source>
        <dbReference type="SAM" id="Phobius"/>
    </source>
</evidence>
<keyword evidence="3" id="KW-1185">Reference proteome</keyword>
<keyword evidence="1" id="KW-0812">Transmembrane</keyword>
<protein>
    <submittedName>
        <fullName evidence="2">Uncharacterized protein</fullName>
    </submittedName>
</protein>
<organism evidence="2 3">
    <name type="scientific">Nephila pilipes</name>
    <name type="common">Giant wood spider</name>
    <name type="synonym">Nephila maculata</name>
    <dbReference type="NCBI Taxonomy" id="299642"/>
    <lineage>
        <taxon>Eukaryota</taxon>
        <taxon>Metazoa</taxon>
        <taxon>Ecdysozoa</taxon>
        <taxon>Arthropoda</taxon>
        <taxon>Chelicerata</taxon>
        <taxon>Arachnida</taxon>
        <taxon>Araneae</taxon>
        <taxon>Araneomorphae</taxon>
        <taxon>Entelegynae</taxon>
        <taxon>Araneoidea</taxon>
        <taxon>Nephilidae</taxon>
        <taxon>Nephila</taxon>
    </lineage>
</organism>
<keyword evidence="1" id="KW-1133">Transmembrane helix</keyword>
<proteinExistence type="predicted"/>
<dbReference type="AlphaFoldDB" id="A0A8X6R012"/>
<feature type="transmembrane region" description="Helical" evidence="1">
    <location>
        <begin position="24"/>
        <end position="49"/>
    </location>
</feature>
<name>A0A8X6R012_NEPPI</name>
<feature type="transmembrane region" description="Helical" evidence="1">
    <location>
        <begin position="61"/>
        <end position="81"/>
    </location>
</feature>
<dbReference type="EMBL" id="BMAW01039841">
    <property type="protein sequence ID" value="GFU57364.1"/>
    <property type="molecule type" value="Genomic_DNA"/>
</dbReference>